<reference evidence="2" key="1">
    <citation type="journal article" date="2019" name="Int. J. Syst. Evol. Microbiol.">
        <title>The Global Catalogue of Microorganisms (GCM) 10K type strain sequencing project: providing services to taxonomists for standard genome sequencing and annotation.</title>
        <authorList>
            <consortium name="The Broad Institute Genomics Platform"/>
            <consortium name="The Broad Institute Genome Sequencing Center for Infectious Disease"/>
            <person name="Wu L."/>
            <person name="Ma J."/>
        </authorList>
    </citation>
    <scope>NUCLEOTIDE SEQUENCE [LARGE SCALE GENOMIC DNA]</scope>
    <source>
        <strain evidence="2">CCUG 56754</strain>
    </source>
</reference>
<dbReference type="EMBL" id="JBHTKJ010000029">
    <property type="protein sequence ID" value="MFD1038999.1"/>
    <property type="molecule type" value="Genomic_DNA"/>
</dbReference>
<organism evidence="1 2">
    <name type="scientific">Virgibacillus byunsanensis</name>
    <dbReference type="NCBI Taxonomy" id="570945"/>
    <lineage>
        <taxon>Bacteria</taxon>
        <taxon>Bacillati</taxon>
        <taxon>Bacillota</taxon>
        <taxon>Bacilli</taxon>
        <taxon>Bacillales</taxon>
        <taxon>Bacillaceae</taxon>
        <taxon>Virgibacillus</taxon>
    </lineage>
</organism>
<proteinExistence type="predicted"/>
<evidence type="ECO:0000313" key="2">
    <source>
        <dbReference type="Proteomes" id="UP001597040"/>
    </source>
</evidence>
<protein>
    <submittedName>
        <fullName evidence="1">Uncharacterized protein</fullName>
    </submittedName>
</protein>
<keyword evidence="2" id="KW-1185">Reference proteome</keyword>
<evidence type="ECO:0000313" key="1">
    <source>
        <dbReference type="EMBL" id="MFD1038999.1"/>
    </source>
</evidence>
<name>A0ABW3LNQ9_9BACI</name>
<dbReference type="RefSeq" id="WP_390362520.1">
    <property type="nucleotide sequence ID" value="NZ_JBHTKJ010000029.1"/>
</dbReference>
<sequence>MSNKDSQSSRRLLRLIYPNLYDYLMEQLTAENIHPFDIQAMGRKMDSKVEIQILFGEDFAQELTRTFSEENLVNINSDFVDFCEEVQETCKETLIADYYKMVKP</sequence>
<accession>A0ABW3LNQ9</accession>
<dbReference type="Proteomes" id="UP001597040">
    <property type="component" value="Unassembled WGS sequence"/>
</dbReference>
<gene>
    <name evidence="1" type="ORF">ACFQ3N_11450</name>
</gene>
<comment type="caution">
    <text evidence="1">The sequence shown here is derived from an EMBL/GenBank/DDBJ whole genome shotgun (WGS) entry which is preliminary data.</text>
</comment>